<keyword evidence="6" id="KW-1185">Reference proteome</keyword>
<comment type="similarity">
    <text evidence="2 3">Belongs to the small heat shock protein (HSP20) family.</text>
</comment>
<dbReference type="GO" id="GO:0009408">
    <property type="term" value="P:response to heat"/>
    <property type="evidence" value="ECO:0007669"/>
    <property type="project" value="TreeGrafter"/>
</dbReference>
<accession>A0A8J2SA69</accession>
<dbReference type="AlphaFoldDB" id="A0A8J2SA69"/>
<evidence type="ECO:0000313" key="6">
    <source>
        <dbReference type="Proteomes" id="UP000789390"/>
    </source>
</evidence>
<keyword evidence="1" id="KW-0346">Stress response</keyword>
<sequence>MRWLKEGSVFKLEVNVAPFGSTGIKVFVTKGGDLIVHAGHDELKEDDGNISRRFEGRIVIPMGVDVDSIESSLSPDGTLSIVAKEIANKYERIIPVFPADPHRHLSDHPHVSPGGP</sequence>
<dbReference type="GO" id="GO:0042026">
    <property type="term" value="P:protein refolding"/>
    <property type="evidence" value="ECO:0007669"/>
    <property type="project" value="TreeGrafter"/>
</dbReference>
<gene>
    <name evidence="5" type="ORF">DGAL_LOCUS17605</name>
</gene>
<evidence type="ECO:0000256" key="2">
    <source>
        <dbReference type="PROSITE-ProRule" id="PRU00285"/>
    </source>
</evidence>
<evidence type="ECO:0000313" key="5">
    <source>
        <dbReference type="EMBL" id="CAH0113705.1"/>
    </source>
</evidence>
<dbReference type="InterPro" id="IPR008978">
    <property type="entry name" value="HSP20-like_chaperone"/>
</dbReference>
<dbReference type="PROSITE" id="PS01031">
    <property type="entry name" value="SHSP"/>
    <property type="match status" value="1"/>
</dbReference>
<dbReference type="Gene3D" id="2.60.40.790">
    <property type="match status" value="1"/>
</dbReference>
<dbReference type="Pfam" id="PF00011">
    <property type="entry name" value="HSP20"/>
    <property type="match status" value="1"/>
</dbReference>
<dbReference type="InterPro" id="IPR001436">
    <property type="entry name" value="Alpha-crystallin/sHSP_animal"/>
</dbReference>
<dbReference type="GO" id="GO:0005737">
    <property type="term" value="C:cytoplasm"/>
    <property type="evidence" value="ECO:0007669"/>
    <property type="project" value="TreeGrafter"/>
</dbReference>
<protein>
    <recommendedName>
        <fullName evidence="4">SHSP domain-containing protein</fullName>
    </recommendedName>
</protein>
<proteinExistence type="inferred from homology"/>
<dbReference type="GO" id="GO:0051082">
    <property type="term" value="F:unfolded protein binding"/>
    <property type="evidence" value="ECO:0007669"/>
    <property type="project" value="TreeGrafter"/>
</dbReference>
<feature type="domain" description="SHSP" evidence="4">
    <location>
        <begin position="1"/>
        <end position="99"/>
    </location>
</feature>
<dbReference type="GO" id="GO:0005634">
    <property type="term" value="C:nucleus"/>
    <property type="evidence" value="ECO:0007669"/>
    <property type="project" value="TreeGrafter"/>
</dbReference>
<organism evidence="5 6">
    <name type="scientific">Daphnia galeata</name>
    <dbReference type="NCBI Taxonomy" id="27404"/>
    <lineage>
        <taxon>Eukaryota</taxon>
        <taxon>Metazoa</taxon>
        <taxon>Ecdysozoa</taxon>
        <taxon>Arthropoda</taxon>
        <taxon>Crustacea</taxon>
        <taxon>Branchiopoda</taxon>
        <taxon>Diplostraca</taxon>
        <taxon>Cladocera</taxon>
        <taxon>Anomopoda</taxon>
        <taxon>Daphniidae</taxon>
        <taxon>Daphnia</taxon>
    </lineage>
</organism>
<comment type="caution">
    <text evidence="5">The sequence shown here is derived from an EMBL/GenBank/DDBJ whole genome shotgun (WGS) entry which is preliminary data.</text>
</comment>
<reference evidence="5" key="1">
    <citation type="submission" date="2021-11" db="EMBL/GenBank/DDBJ databases">
        <authorList>
            <person name="Schell T."/>
        </authorList>
    </citation>
    <scope>NUCLEOTIDE SEQUENCE</scope>
    <source>
        <strain evidence="5">M5</strain>
    </source>
</reference>
<dbReference type="InterPro" id="IPR002068">
    <property type="entry name" value="A-crystallin/Hsp20_dom"/>
</dbReference>
<dbReference type="EMBL" id="CAKKLH010000344">
    <property type="protein sequence ID" value="CAH0113705.1"/>
    <property type="molecule type" value="Genomic_DNA"/>
</dbReference>
<evidence type="ECO:0000256" key="3">
    <source>
        <dbReference type="RuleBase" id="RU003616"/>
    </source>
</evidence>
<dbReference type="Proteomes" id="UP000789390">
    <property type="component" value="Unassembled WGS sequence"/>
</dbReference>
<name>A0A8J2SA69_9CRUS</name>
<dbReference type="PANTHER" id="PTHR45640:SF13">
    <property type="entry name" value="HEAT SHOCK PROTEIN 22-RELATED"/>
    <property type="match status" value="1"/>
</dbReference>
<dbReference type="PANTHER" id="PTHR45640">
    <property type="entry name" value="HEAT SHOCK PROTEIN HSP-12.2-RELATED"/>
    <property type="match status" value="1"/>
</dbReference>
<evidence type="ECO:0000256" key="1">
    <source>
        <dbReference type="ARBA" id="ARBA00023016"/>
    </source>
</evidence>
<dbReference type="CDD" id="cd06526">
    <property type="entry name" value="metazoan_ACD"/>
    <property type="match status" value="1"/>
</dbReference>
<dbReference type="OrthoDB" id="10058145at2759"/>
<dbReference type="SUPFAM" id="SSF49764">
    <property type="entry name" value="HSP20-like chaperones"/>
    <property type="match status" value="1"/>
</dbReference>
<evidence type="ECO:0000259" key="4">
    <source>
        <dbReference type="PROSITE" id="PS01031"/>
    </source>
</evidence>